<sequence length="54" mass="6481">MAKLNQKFHKGSKSKFNSEFADDFQDLDLQSRGKKKRRVTRSRFDSPEYSDFDY</sequence>
<dbReference type="EMBL" id="JAYXUG010000002">
    <property type="protein sequence ID" value="MEC6830802.1"/>
    <property type="molecule type" value="Genomic_DNA"/>
</dbReference>
<keyword evidence="5" id="KW-1185">Reference proteome</keyword>
<evidence type="ECO:0000256" key="1">
    <source>
        <dbReference type="SAM" id="MobiDB-lite"/>
    </source>
</evidence>
<reference evidence="3 4" key="1">
    <citation type="submission" date="2017-02" db="EMBL/GenBank/DDBJ databases">
        <authorList>
            <person name="Peterson S.W."/>
        </authorList>
    </citation>
    <scope>NUCLEOTIDE SEQUENCE [LARGE SCALE GENOMIC DNA]</scope>
    <source>
        <strain evidence="3 4">CECT 9189</strain>
    </source>
</reference>
<evidence type="ECO:0000313" key="3">
    <source>
        <dbReference type="EMBL" id="SKA48690.1"/>
    </source>
</evidence>
<dbReference type="RefSeq" id="WP_162836320.1">
    <property type="nucleotide sequence ID" value="NZ_AP024855.1"/>
</dbReference>
<dbReference type="Proteomes" id="UP000191116">
    <property type="component" value="Unassembled WGS sequence"/>
</dbReference>
<evidence type="ECO:0000313" key="2">
    <source>
        <dbReference type="EMBL" id="MEC6830802.1"/>
    </source>
</evidence>
<protein>
    <submittedName>
        <fullName evidence="3">Uncharacterized protein</fullName>
    </submittedName>
</protein>
<dbReference type="EMBL" id="FUWP01000017">
    <property type="protein sequence ID" value="SKA48690.1"/>
    <property type="molecule type" value="Genomic_DNA"/>
</dbReference>
<reference evidence="2 5" key="2">
    <citation type="submission" date="2024-01" db="EMBL/GenBank/DDBJ databases">
        <title>Active colonisers of the gastrointestinal tract of Atlantic salmon farmed in a warm water region.</title>
        <authorList>
            <person name="Bowman J.P."/>
        </authorList>
    </citation>
    <scope>NUCLEOTIDE SEQUENCE [LARGE SCALE GENOMIC DNA]</scope>
    <source>
        <strain evidence="2 5">S3MW1</strain>
    </source>
</reference>
<gene>
    <name evidence="3" type="ORF">CZ814_02816</name>
    <name evidence="2" type="ORF">VXS06_03405</name>
</gene>
<feature type="region of interest" description="Disordered" evidence="1">
    <location>
        <begin position="31"/>
        <end position="54"/>
    </location>
</feature>
<accession>A0A1T4U7V0</accession>
<evidence type="ECO:0000313" key="5">
    <source>
        <dbReference type="Proteomes" id="UP001306119"/>
    </source>
</evidence>
<dbReference type="Proteomes" id="UP001306119">
    <property type="component" value="Unassembled WGS sequence"/>
</dbReference>
<dbReference type="AlphaFoldDB" id="A0A1T4U7V0"/>
<name>A0A1T4U7V0_9GAMM</name>
<feature type="compositionally biased region" description="Basic residues" evidence="1">
    <location>
        <begin position="32"/>
        <end position="41"/>
    </location>
</feature>
<evidence type="ECO:0000313" key="4">
    <source>
        <dbReference type="Proteomes" id="UP000191116"/>
    </source>
</evidence>
<dbReference type="GeneID" id="69965344"/>
<organism evidence="3 4">
    <name type="scientific">Photobacterium toruni</name>
    <dbReference type="NCBI Taxonomy" id="1935446"/>
    <lineage>
        <taxon>Bacteria</taxon>
        <taxon>Pseudomonadati</taxon>
        <taxon>Pseudomonadota</taxon>
        <taxon>Gammaproteobacteria</taxon>
        <taxon>Vibrionales</taxon>
        <taxon>Vibrionaceae</taxon>
        <taxon>Photobacterium</taxon>
    </lineage>
</organism>
<proteinExistence type="predicted"/>